<dbReference type="Gene3D" id="2.60.120.10">
    <property type="entry name" value="Jelly Rolls"/>
    <property type="match status" value="1"/>
</dbReference>
<dbReference type="InterPro" id="IPR014710">
    <property type="entry name" value="RmlC-like_jellyroll"/>
</dbReference>
<proteinExistence type="predicted"/>
<reference evidence="3 4" key="1">
    <citation type="submission" date="2022-09" db="EMBL/GenBank/DDBJ databases">
        <title>Chelativorans salina sp. nov., a novel slightly halophilic bacterium isolated from a saline lake sediment enrichment.</title>
        <authorList>
            <person name="Gao L."/>
            <person name="Fang B.-Z."/>
            <person name="Li W.-J."/>
        </authorList>
    </citation>
    <scope>NUCLEOTIDE SEQUENCE [LARGE SCALE GENOMIC DNA]</scope>
    <source>
        <strain evidence="3 4">EGI FJ00035</strain>
    </source>
</reference>
<organism evidence="3 4">
    <name type="scientific">Chelativorans salis</name>
    <dbReference type="NCBI Taxonomy" id="2978478"/>
    <lineage>
        <taxon>Bacteria</taxon>
        <taxon>Pseudomonadati</taxon>
        <taxon>Pseudomonadota</taxon>
        <taxon>Alphaproteobacteria</taxon>
        <taxon>Hyphomicrobiales</taxon>
        <taxon>Phyllobacteriaceae</taxon>
        <taxon>Chelativorans</taxon>
    </lineage>
</organism>
<comment type="caution">
    <text evidence="3">The sequence shown here is derived from an EMBL/GenBank/DDBJ whole genome shotgun (WGS) entry which is preliminary data.</text>
</comment>
<dbReference type="Pfam" id="PF07883">
    <property type="entry name" value="Cupin_2"/>
    <property type="match status" value="1"/>
</dbReference>
<protein>
    <submittedName>
        <fullName evidence="3">Cupin domain-containing protein</fullName>
    </submittedName>
</protein>
<evidence type="ECO:0000313" key="3">
    <source>
        <dbReference type="EMBL" id="MCT7376582.1"/>
    </source>
</evidence>
<evidence type="ECO:0000313" key="4">
    <source>
        <dbReference type="Proteomes" id="UP001320831"/>
    </source>
</evidence>
<dbReference type="SUPFAM" id="SSF51182">
    <property type="entry name" value="RmlC-like cupins"/>
    <property type="match status" value="1"/>
</dbReference>
<accession>A0ABT2LPU7</accession>
<evidence type="ECO:0000259" key="2">
    <source>
        <dbReference type="Pfam" id="PF07883"/>
    </source>
</evidence>
<dbReference type="InterPro" id="IPR013096">
    <property type="entry name" value="Cupin_2"/>
</dbReference>
<evidence type="ECO:0000256" key="1">
    <source>
        <dbReference type="ARBA" id="ARBA00022723"/>
    </source>
</evidence>
<name>A0ABT2LPU7_9HYPH</name>
<dbReference type="CDD" id="cd02208">
    <property type="entry name" value="cupin_RmlC-like"/>
    <property type="match status" value="1"/>
</dbReference>
<dbReference type="RefSeq" id="WP_260904628.1">
    <property type="nucleotide sequence ID" value="NZ_JAOCZP010000004.1"/>
</dbReference>
<dbReference type="EMBL" id="JAOCZP010000004">
    <property type="protein sequence ID" value="MCT7376582.1"/>
    <property type="molecule type" value="Genomic_DNA"/>
</dbReference>
<dbReference type="PANTHER" id="PTHR35848">
    <property type="entry name" value="OXALATE-BINDING PROTEIN"/>
    <property type="match status" value="1"/>
</dbReference>
<dbReference type="PANTHER" id="PTHR35848:SF6">
    <property type="entry name" value="CUPIN TYPE-2 DOMAIN-CONTAINING PROTEIN"/>
    <property type="match status" value="1"/>
</dbReference>
<dbReference type="InterPro" id="IPR051610">
    <property type="entry name" value="GPI/OXD"/>
</dbReference>
<dbReference type="Proteomes" id="UP001320831">
    <property type="component" value="Unassembled WGS sequence"/>
</dbReference>
<dbReference type="InterPro" id="IPR011051">
    <property type="entry name" value="RmlC_Cupin_sf"/>
</dbReference>
<feature type="domain" description="Cupin type-2" evidence="2">
    <location>
        <begin position="37"/>
        <end position="100"/>
    </location>
</feature>
<keyword evidence="1" id="KW-0479">Metal-binding</keyword>
<keyword evidence="4" id="KW-1185">Reference proteome</keyword>
<sequence>MFHVLRHADRPQSASRTIKFEGRSYGTDVSFFAVDNDPGQGPDLHVHPYPETWIIRAGQAEFNVDGKKTRAGAGDILVVEAGVPHGFKNVGDGRLDVVCIHASDHVIQEWV</sequence>
<gene>
    <name evidence="3" type="ORF">N5A92_16225</name>
</gene>